<evidence type="ECO:0000313" key="1">
    <source>
        <dbReference type="EMBL" id="JAH33959.1"/>
    </source>
</evidence>
<accession>A0A0E9RXL3</accession>
<dbReference type="EMBL" id="GBXM01074618">
    <property type="protein sequence ID" value="JAH33959.1"/>
    <property type="molecule type" value="Transcribed_RNA"/>
</dbReference>
<proteinExistence type="predicted"/>
<reference evidence="1" key="1">
    <citation type="submission" date="2014-11" db="EMBL/GenBank/DDBJ databases">
        <authorList>
            <person name="Amaro Gonzalez C."/>
        </authorList>
    </citation>
    <scope>NUCLEOTIDE SEQUENCE</scope>
</reference>
<organism evidence="1">
    <name type="scientific">Anguilla anguilla</name>
    <name type="common">European freshwater eel</name>
    <name type="synonym">Muraena anguilla</name>
    <dbReference type="NCBI Taxonomy" id="7936"/>
    <lineage>
        <taxon>Eukaryota</taxon>
        <taxon>Metazoa</taxon>
        <taxon>Chordata</taxon>
        <taxon>Craniata</taxon>
        <taxon>Vertebrata</taxon>
        <taxon>Euteleostomi</taxon>
        <taxon>Actinopterygii</taxon>
        <taxon>Neopterygii</taxon>
        <taxon>Teleostei</taxon>
        <taxon>Anguilliformes</taxon>
        <taxon>Anguillidae</taxon>
        <taxon>Anguilla</taxon>
    </lineage>
</organism>
<name>A0A0E9RXL3_ANGAN</name>
<protein>
    <submittedName>
        <fullName evidence="1">Uncharacterized protein</fullName>
    </submittedName>
</protein>
<reference evidence="1" key="2">
    <citation type="journal article" date="2015" name="Fish Shellfish Immunol.">
        <title>Early steps in the European eel (Anguilla anguilla)-Vibrio vulnificus interaction in the gills: Role of the RtxA13 toxin.</title>
        <authorList>
            <person name="Callol A."/>
            <person name="Pajuelo D."/>
            <person name="Ebbesson L."/>
            <person name="Teles M."/>
            <person name="MacKenzie S."/>
            <person name="Amaro C."/>
        </authorList>
    </citation>
    <scope>NUCLEOTIDE SEQUENCE</scope>
</reference>
<sequence length="37" mass="4128">MQHMALICHCAVIILHNIILTYGESPYGIINMSKLSV</sequence>
<dbReference type="AlphaFoldDB" id="A0A0E9RXL3"/>